<dbReference type="SMART" id="SM00342">
    <property type="entry name" value="HTH_ARAC"/>
    <property type="match status" value="1"/>
</dbReference>
<evidence type="ECO:0000259" key="1">
    <source>
        <dbReference type="PROSITE" id="PS01124"/>
    </source>
</evidence>
<organism evidence="2 3">
    <name type="scientific">Rhizobium lusitanum</name>
    <dbReference type="NCBI Taxonomy" id="293958"/>
    <lineage>
        <taxon>Bacteria</taxon>
        <taxon>Pseudomonadati</taxon>
        <taxon>Pseudomonadota</taxon>
        <taxon>Alphaproteobacteria</taxon>
        <taxon>Hyphomicrobiales</taxon>
        <taxon>Rhizobiaceae</taxon>
        <taxon>Rhizobium/Agrobacterium group</taxon>
        <taxon>Rhizobium</taxon>
    </lineage>
</organism>
<gene>
    <name evidence="2" type="ORF">GGD46_006625</name>
</gene>
<keyword evidence="2" id="KW-0238">DNA-binding</keyword>
<comment type="caution">
    <text evidence="2">The sequence shown here is derived from an EMBL/GenBank/DDBJ whole genome shotgun (WGS) entry which is preliminary data.</text>
</comment>
<dbReference type="Pfam" id="PF14525">
    <property type="entry name" value="AraC_binding_2"/>
    <property type="match status" value="1"/>
</dbReference>
<accession>A0A7X0IYN1</accession>
<name>A0A7X0IYN1_9HYPH</name>
<feature type="domain" description="HTH araC/xylS-type" evidence="1">
    <location>
        <begin position="227"/>
        <end position="327"/>
    </location>
</feature>
<dbReference type="PANTHER" id="PTHR47893">
    <property type="entry name" value="REGULATORY PROTEIN PCHR"/>
    <property type="match status" value="1"/>
</dbReference>
<dbReference type="AlphaFoldDB" id="A0A7X0IYN1"/>
<dbReference type="GO" id="GO:0003700">
    <property type="term" value="F:DNA-binding transcription factor activity"/>
    <property type="evidence" value="ECO:0007669"/>
    <property type="project" value="InterPro"/>
</dbReference>
<dbReference type="GO" id="GO:0043565">
    <property type="term" value="F:sequence-specific DNA binding"/>
    <property type="evidence" value="ECO:0007669"/>
    <property type="project" value="InterPro"/>
</dbReference>
<reference evidence="2 3" key="1">
    <citation type="submission" date="2020-08" db="EMBL/GenBank/DDBJ databases">
        <title>Genomic Encyclopedia of Type Strains, Phase IV (KMG-V): Genome sequencing to study the core and pangenomes of soil and plant-associated prokaryotes.</title>
        <authorList>
            <person name="Whitman W."/>
        </authorList>
    </citation>
    <scope>NUCLEOTIDE SEQUENCE [LARGE SCALE GENOMIC DNA]</scope>
    <source>
        <strain evidence="2 3">SEMIA 4060</strain>
    </source>
</reference>
<sequence>MGGMIGIEALRSSGDQRVDTCDVDDARMAIGQIFCPHFLMVTGKAEQGFHARHRLVKETGYSINLVSYGAEVEIDPGELSRFFLLQIPIKGESLVKCGTSQTLTVAGKSATLLSPTLSTRMLWKEGCEKLIVLMERGAVEDYLRKLIDNEPGRIEFDAAVDLTSPIGQGILRHADLMLCSSLEANMPLAYKTMLRDGLTSLLLSGLRHNHQPALARPAPDGEPIAVRRADEYIRSNATHAITTGDIAQAAGIPLRTLQDSYRRARGHTLLEAVQSARLETLRRTLLAGETDLTVADAVFACGLGHLGRAAFAYRERFGESPSETLRRTKN</sequence>
<dbReference type="InterPro" id="IPR018060">
    <property type="entry name" value="HTH_AraC"/>
</dbReference>
<evidence type="ECO:0000313" key="2">
    <source>
        <dbReference type="EMBL" id="MBB6489298.1"/>
    </source>
</evidence>
<evidence type="ECO:0000313" key="3">
    <source>
        <dbReference type="Proteomes" id="UP000565576"/>
    </source>
</evidence>
<dbReference type="InterPro" id="IPR053142">
    <property type="entry name" value="PchR_regulatory_protein"/>
</dbReference>
<dbReference type="EMBL" id="JACHBG010000035">
    <property type="protein sequence ID" value="MBB6489298.1"/>
    <property type="molecule type" value="Genomic_DNA"/>
</dbReference>
<dbReference type="RefSeq" id="WP_246806522.1">
    <property type="nucleotide sequence ID" value="NZ_JACHBG010000035.1"/>
</dbReference>
<dbReference type="PANTHER" id="PTHR47893:SF1">
    <property type="entry name" value="REGULATORY PROTEIN PCHR"/>
    <property type="match status" value="1"/>
</dbReference>
<dbReference type="Proteomes" id="UP000565576">
    <property type="component" value="Unassembled WGS sequence"/>
</dbReference>
<dbReference type="PROSITE" id="PS01124">
    <property type="entry name" value="HTH_ARAC_FAMILY_2"/>
    <property type="match status" value="1"/>
</dbReference>
<protein>
    <submittedName>
        <fullName evidence="2">AraC-like DNA-binding protein</fullName>
    </submittedName>
</protein>
<dbReference type="Pfam" id="PF12833">
    <property type="entry name" value="HTH_18"/>
    <property type="match status" value="1"/>
</dbReference>
<proteinExistence type="predicted"/>
<dbReference type="Gene3D" id="1.10.10.60">
    <property type="entry name" value="Homeodomain-like"/>
    <property type="match status" value="1"/>
</dbReference>
<dbReference type="InterPro" id="IPR035418">
    <property type="entry name" value="AraC-bd_2"/>
</dbReference>